<proteinExistence type="predicted"/>
<evidence type="ECO:0000313" key="4">
    <source>
        <dbReference type="WBParaSite" id="ECPE_0001383801-mRNA-1"/>
    </source>
</evidence>
<reference evidence="4" key="1">
    <citation type="submission" date="2016-06" db="UniProtKB">
        <authorList>
            <consortium name="WormBaseParasite"/>
        </authorList>
    </citation>
    <scope>IDENTIFICATION</scope>
</reference>
<dbReference type="OrthoDB" id="5801062at2759"/>
<evidence type="ECO:0000313" key="3">
    <source>
        <dbReference type="Proteomes" id="UP000272942"/>
    </source>
</evidence>
<feature type="compositionally biased region" description="Basic and acidic residues" evidence="1">
    <location>
        <begin position="300"/>
        <end position="311"/>
    </location>
</feature>
<dbReference type="Proteomes" id="UP000272942">
    <property type="component" value="Unassembled WGS sequence"/>
</dbReference>
<keyword evidence="3" id="KW-1185">Reference proteome</keyword>
<evidence type="ECO:0000313" key="2">
    <source>
        <dbReference type="EMBL" id="VDP91070.1"/>
    </source>
</evidence>
<feature type="compositionally biased region" description="Polar residues" evidence="1">
    <location>
        <begin position="33"/>
        <end position="46"/>
    </location>
</feature>
<feature type="compositionally biased region" description="Polar residues" evidence="1">
    <location>
        <begin position="126"/>
        <end position="137"/>
    </location>
</feature>
<accession>A0A183B3L3</accession>
<feature type="region of interest" description="Disordered" evidence="1">
    <location>
        <begin position="299"/>
        <end position="366"/>
    </location>
</feature>
<sequence>MLTGIENKIGSDQSSQPLSVGPTEARKRDRRNASLSSDSVEQSQANARDVVASWLTSGANFLRRRPSEKRPCTRASLNTRISQPAVLVKNTQSSEADFDDSVSNASEQTPTNLPHSPALIMDDTTCGRNSSPGSPSSVDKENPSKEELLGIAKLSPPSQSYDASLAIRNAVNHLDLANYDNTMIDFIQSQGSQSDRFCVPSRTVIHGKVGNATSRFLVRRRFALSIEPFRHYTHRRTDRPAGARQHKPTCRHARDLNKKPDNDFKPTAFQTSKPRDLDETGADLSLPSDFLLSEASEMPQPEHLKSPHQDLSKSGSLLPLVGGSPTGDLSLFKRPKAPIGHPLPRTLSSAEQKPSSVNRESAADVETQLPGPAVAEFNPPMAQSTQQKIDSLQSKKPIVNGSERDQFDVLFGRPWSTTLEDAFLDVKIAC</sequence>
<gene>
    <name evidence="2" type="ORF">ECPE_LOCUS13798</name>
</gene>
<protein>
    <submittedName>
        <fullName evidence="4">ULP_PROTEASE domain-containing protein</fullName>
    </submittedName>
</protein>
<name>A0A183B3L3_9TREM</name>
<dbReference type="WBParaSite" id="ECPE_0001383801-mRNA-1">
    <property type="protein sequence ID" value="ECPE_0001383801-mRNA-1"/>
    <property type="gene ID" value="ECPE_0001383801"/>
</dbReference>
<reference evidence="2 3" key="2">
    <citation type="submission" date="2018-11" db="EMBL/GenBank/DDBJ databases">
        <authorList>
            <consortium name="Pathogen Informatics"/>
        </authorList>
    </citation>
    <scope>NUCLEOTIDE SEQUENCE [LARGE SCALE GENOMIC DNA]</scope>
    <source>
        <strain evidence="2 3">Egypt</strain>
    </source>
</reference>
<dbReference type="EMBL" id="UZAN01055977">
    <property type="protein sequence ID" value="VDP91070.1"/>
    <property type="molecule type" value="Genomic_DNA"/>
</dbReference>
<feature type="compositionally biased region" description="Basic and acidic residues" evidence="1">
    <location>
        <begin position="252"/>
        <end position="264"/>
    </location>
</feature>
<evidence type="ECO:0000256" key="1">
    <source>
        <dbReference type="SAM" id="MobiDB-lite"/>
    </source>
</evidence>
<feature type="compositionally biased region" description="Polar residues" evidence="1">
    <location>
        <begin position="92"/>
        <end position="114"/>
    </location>
</feature>
<feature type="region of interest" description="Disordered" evidence="1">
    <location>
        <begin position="235"/>
        <end position="284"/>
    </location>
</feature>
<dbReference type="AlphaFoldDB" id="A0A183B3L3"/>
<feature type="region of interest" description="Disordered" evidence="1">
    <location>
        <begin position="1"/>
        <end position="47"/>
    </location>
</feature>
<feature type="region of interest" description="Disordered" evidence="1">
    <location>
        <begin position="92"/>
        <end position="145"/>
    </location>
</feature>
<organism evidence="4">
    <name type="scientific">Echinostoma caproni</name>
    <dbReference type="NCBI Taxonomy" id="27848"/>
    <lineage>
        <taxon>Eukaryota</taxon>
        <taxon>Metazoa</taxon>
        <taxon>Spiralia</taxon>
        <taxon>Lophotrochozoa</taxon>
        <taxon>Platyhelminthes</taxon>
        <taxon>Trematoda</taxon>
        <taxon>Digenea</taxon>
        <taxon>Plagiorchiida</taxon>
        <taxon>Echinostomata</taxon>
        <taxon>Echinostomatoidea</taxon>
        <taxon>Echinostomatidae</taxon>
        <taxon>Echinostoma</taxon>
    </lineage>
</organism>
<feature type="compositionally biased region" description="Polar residues" evidence="1">
    <location>
        <begin position="346"/>
        <end position="359"/>
    </location>
</feature>